<feature type="region of interest" description="Disordered" evidence="1">
    <location>
        <begin position="248"/>
        <end position="268"/>
    </location>
</feature>
<evidence type="ECO:0000313" key="2">
    <source>
        <dbReference type="EMBL" id="KOO28229.1"/>
    </source>
</evidence>
<feature type="compositionally biased region" description="Polar residues" evidence="1">
    <location>
        <begin position="252"/>
        <end position="268"/>
    </location>
</feature>
<gene>
    <name evidence="2" type="ORF">Ctob_013575</name>
</gene>
<comment type="caution">
    <text evidence="2">The sequence shown here is derived from an EMBL/GenBank/DDBJ whole genome shotgun (WGS) entry which is preliminary data.</text>
</comment>
<name>A0A0M0JNR5_9EUKA</name>
<accession>A0A0M0JNR5</accession>
<feature type="compositionally biased region" description="Basic and acidic residues" evidence="1">
    <location>
        <begin position="307"/>
        <end position="317"/>
    </location>
</feature>
<feature type="compositionally biased region" description="Basic and acidic residues" evidence="1">
    <location>
        <begin position="70"/>
        <end position="81"/>
    </location>
</feature>
<dbReference type="Proteomes" id="UP000037460">
    <property type="component" value="Unassembled WGS sequence"/>
</dbReference>
<evidence type="ECO:0000256" key="1">
    <source>
        <dbReference type="SAM" id="MobiDB-lite"/>
    </source>
</evidence>
<protein>
    <submittedName>
        <fullName evidence="2">Uncharacterized protein</fullName>
    </submittedName>
</protein>
<evidence type="ECO:0000313" key="3">
    <source>
        <dbReference type="Proteomes" id="UP000037460"/>
    </source>
</evidence>
<feature type="region of interest" description="Disordered" evidence="1">
    <location>
        <begin position="1"/>
        <end position="35"/>
    </location>
</feature>
<reference evidence="3" key="1">
    <citation type="journal article" date="2015" name="PLoS Genet.">
        <title>Genome Sequence and Transcriptome Analyses of Chrysochromulina tobin: Metabolic Tools for Enhanced Algal Fitness in the Prominent Order Prymnesiales (Haptophyceae).</title>
        <authorList>
            <person name="Hovde B.T."/>
            <person name="Deodato C.R."/>
            <person name="Hunsperger H.M."/>
            <person name="Ryken S.A."/>
            <person name="Yost W."/>
            <person name="Jha R.K."/>
            <person name="Patterson J."/>
            <person name="Monnat R.J. Jr."/>
            <person name="Barlow S.B."/>
            <person name="Starkenburg S.R."/>
            <person name="Cattolico R.A."/>
        </authorList>
    </citation>
    <scope>NUCLEOTIDE SEQUENCE</scope>
    <source>
        <strain evidence="3">CCMP291</strain>
    </source>
</reference>
<feature type="region of interest" description="Disordered" evidence="1">
    <location>
        <begin position="288"/>
        <end position="317"/>
    </location>
</feature>
<sequence>MPTRPLPRVATIKHAKPGPSPRSAGSATDRFAGKDGIHKVSDVPSALAYADAAAASTFGKGPAASMSHGPADRFAGHDSRYKRGLRQSTMPIHDPAVYAAKQVDDSVPLPAVAVNVPVVPKREIHPSNERFASTGTDSIYATTAAPAPTKYDPTAHDSKAMSASTSCAASLDKQSTTRFASTDSIYGAAYNGVPKVTHYDPTVSKDMISSVSSSMVLPFESGGDDRFAPGAAGGSIYRKGLRRSTVPEARDTSSFPAQQGINKRANASTRGAALKAALRATIADAAKLGPVDESAESAEMPVELPVEESKENLVEAA</sequence>
<proteinExistence type="predicted"/>
<keyword evidence="3" id="KW-1185">Reference proteome</keyword>
<organism evidence="2 3">
    <name type="scientific">Chrysochromulina tobinii</name>
    <dbReference type="NCBI Taxonomy" id="1460289"/>
    <lineage>
        <taxon>Eukaryota</taxon>
        <taxon>Haptista</taxon>
        <taxon>Haptophyta</taxon>
        <taxon>Prymnesiophyceae</taxon>
        <taxon>Prymnesiales</taxon>
        <taxon>Chrysochromulinaceae</taxon>
        <taxon>Chrysochromulina</taxon>
    </lineage>
</organism>
<feature type="region of interest" description="Disordered" evidence="1">
    <location>
        <begin position="59"/>
        <end position="82"/>
    </location>
</feature>
<dbReference type="EMBL" id="JWZX01002600">
    <property type="protein sequence ID" value="KOO28229.1"/>
    <property type="molecule type" value="Genomic_DNA"/>
</dbReference>
<dbReference type="AlphaFoldDB" id="A0A0M0JNR5"/>